<proteinExistence type="predicted"/>
<organism evidence="2 3">
    <name type="scientific">Oryza sativa subsp. japonica</name>
    <name type="common">Rice</name>
    <dbReference type="NCBI Taxonomy" id="39947"/>
    <lineage>
        <taxon>Eukaryota</taxon>
        <taxon>Viridiplantae</taxon>
        <taxon>Streptophyta</taxon>
        <taxon>Embryophyta</taxon>
        <taxon>Tracheophyta</taxon>
        <taxon>Spermatophyta</taxon>
        <taxon>Magnoliopsida</taxon>
        <taxon>Liliopsida</taxon>
        <taxon>Poales</taxon>
        <taxon>Poaceae</taxon>
        <taxon>BOP clade</taxon>
        <taxon>Oryzoideae</taxon>
        <taxon>Oryzeae</taxon>
        <taxon>Oryzinae</taxon>
        <taxon>Oryza</taxon>
        <taxon>Oryza sativa</taxon>
    </lineage>
</organism>
<dbReference type="AlphaFoldDB" id="Q8H5L3"/>
<feature type="region of interest" description="Disordered" evidence="1">
    <location>
        <begin position="91"/>
        <end position="113"/>
    </location>
</feature>
<evidence type="ECO:0000313" key="2">
    <source>
        <dbReference type="EMBL" id="BAC22275.1"/>
    </source>
</evidence>
<dbReference type="Proteomes" id="UP000000763">
    <property type="component" value="Chromosome 7"/>
</dbReference>
<evidence type="ECO:0000313" key="3">
    <source>
        <dbReference type="Proteomes" id="UP000000763"/>
    </source>
</evidence>
<reference evidence="3" key="2">
    <citation type="journal article" date="2008" name="Nucleic Acids Res.">
        <title>The rice annotation project database (RAP-DB): 2008 update.</title>
        <authorList>
            <consortium name="The rice annotation project (RAP)"/>
        </authorList>
    </citation>
    <scope>GENOME REANNOTATION</scope>
    <source>
        <strain evidence="3">cv. Nipponbare</strain>
    </source>
</reference>
<dbReference type="EMBL" id="AP003803">
    <property type="protein sequence ID" value="BAC22275.1"/>
    <property type="molecule type" value="Genomic_DNA"/>
</dbReference>
<name>Q8H5L3_ORYSJ</name>
<gene>
    <name evidence="2" type="primary">OJ1060_D03.120</name>
</gene>
<evidence type="ECO:0000256" key="1">
    <source>
        <dbReference type="SAM" id="MobiDB-lite"/>
    </source>
</evidence>
<accession>Q8H5L3</accession>
<reference evidence="3" key="1">
    <citation type="journal article" date="2005" name="Nature">
        <title>The map-based sequence of the rice genome.</title>
        <authorList>
            <consortium name="International rice genome sequencing project (IRGSP)"/>
            <person name="Matsumoto T."/>
            <person name="Wu J."/>
            <person name="Kanamori H."/>
            <person name="Katayose Y."/>
            <person name="Fujisawa M."/>
            <person name="Namiki N."/>
            <person name="Mizuno H."/>
            <person name="Yamamoto K."/>
            <person name="Antonio B.A."/>
            <person name="Baba T."/>
            <person name="Sakata K."/>
            <person name="Nagamura Y."/>
            <person name="Aoki H."/>
            <person name="Arikawa K."/>
            <person name="Arita K."/>
            <person name="Bito T."/>
            <person name="Chiden Y."/>
            <person name="Fujitsuka N."/>
            <person name="Fukunaka R."/>
            <person name="Hamada M."/>
            <person name="Harada C."/>
            <person name="Hayashi A."/>
            <person name="Hijishita S."/>
            <person name="Honda M."/>
            <person name="Hosokawa S."/>
            <person name="Ichikawa Y."/>
            <person name="Idonuma A."/>
            <person name="Iijima M."/>
            <person name="Ikeda M."/>
            <person name="Ikeno M."/>
            <person name="Ito K."/>
            <person name="Ito S."/>
            <person name="Ito T."/>
            <person name="Ito Y."/>
            <person name="Ito Y."/>
            <person name="Iwabuchi A."/>
            <person name="Kamiya K."/>
            <person name="Karasawa W."/>
            <person name="Kurita K."/>
            <person name="Katagiri S."/>
            <person name="Kikuta A."/>
            <person name="Kobayashi H."/>
            <person name="Kobayashi N."/>
            <person name="Machita K."/>
            <person name="Maehara T."/>
            <person name="Masukawa M."/>
            <person name="Mizubayashi T."/>
            <person name="Mukai Y."/>
            <person name="Nagasaki H."/>
            <person name="Nagata Y."/>
            <person name="Naito S."/>
            <person name="Nakashima M."/>
            <person name="Nakama Y."/>
            <person name="Nakamichi Y."/>
            <person name="Nakamura M."/>
            <person name="Meguro A."/>
            <person name="Negishi M."/>
            <person name="Ohta I."/>
            <person name="Ohta T."/>
            <person name="Okamoto M."/>
            <person name="Ono N."/>
            <person name="Saji S."/>
            <person name="Sakaguchi M."/>
            <person name="Sakai K."/>
            <person name="Shibata M."/>
            <person name="Shimokawa T."/>
            <person name="Song J."/>
            <person name="Takazaki Y."/>
            <person name="Terasawa K."/>
            <person name="Tsugane M."/>
            <person name="Tsuji K."/>
            <person name="Ueda S."/>
            <person name="Waki K."/>
            <person name="Yamagata H."/>
            <person name="Yamamoto M."/>
            <person name="Yamamoto S."/>
            <person name="Yamane H."/>
            <person name="Yoshiki S."/>
            <person name="Yoshihara R."/>
            <person name="Yukawa K."/>
            <person name="Zhong H."/>
            <person name="Yano M."/>
            <person name="Yuan Q."/>
            <person name="Ouyang S."/>
            <person name="Liu J."/>
            <person name="Jones K.M."/>
            <person name="Gansberger K."/>
            <person name="Moffat K."/>
            <person name="Hill J."/>
            <person name="Bera J."/>
            <person name="Fadrosh D."/>
            <person name="Jin S."/>
            <person name="Johri S."/>
            <person name="Kim M."/>
            <person name="Overton L."/>
            <person name="Reardon M."/>
            <person name="Tsitrin T."/>
            <person name="Vuong H."/>
            <person name="Weaver B."/>
            <person name="Ciecko A."/>
            <person name="Tallon L."/>
            <person name="Jackson J."/>
            <person name="Pai G."/>
            <person name="Aken S.V."/>
            <person name="Utterback T."/>
            <person name="Reidmuller S."/>
            <person name="Feldblyum T."/>
            <person name="Hsiao J."/>
            <person name="Zismann V."/>
            <person name="Iobst S."/>
            <person name="de Vazeille A.R."/>
            <person name="Buell C.R."/>
            <person name="Ying K."/>
            <person name="Li Y."/>
            <person name="Lu T."/>
            <person name="Huang Y."/>
            <person name="Zhao Q."/>
            <person name="Feng Q."/>
            <person name="Zhang L."/>
            <person name="Zhu J."/>
            <person name="Weng Q."/>
            <person name="Mu J."/>
            <person name="Lu Y."/>
            <person name="Fan D."/>
            <person name="Liu Y."/>
            <person name="Guan J."/>
            <person name="Zhang Y."/>
            <person name="Yu S."/>
            <person name="Liu X."/>
            <person name="Zhang Y."/>
            <person name="Hong G."/>
            <person name="Han B."/>
            <person name="Choisne N."/>
            <person name="Demange N."/>
            <person name="Orjeda G."/>
            <person name="Samain S."/>
            <person name="Cattolico L."/>
            <person name="Pelletier E."/>
            <person name="Couloux A."/>
            <person name="Segurens B."/>
            <person name="Wincker P."/>
            <person name="D'Hont A."/>
            <person name="Scarpelli C."/>
            <person name="Weissenbach J."/>
            <person name="Salanoubat M."/>
            <person name="Quetier F."/>
            <person name="Yu Y."/>
            <person name="Kim H.R."/>
            <person name="Rambo T."/>
            <person name="Currie J."/>
            <person name="Collura K."/>
            <person name="Luo M."/>
            <person name="Yang T."/>
            <person name="Ammiraju J.S.S."/>
            <person name="Engler F."/>
            <person name="Soderlund C."/>
            <person name="Wing R.A."/>
            <person name="Palmer L.E."/>
            <person name="de la Bastide M."/>
            <person name="Spiegel L."/>
            <person name="Nascimento L."/>
            <person name="Zutavern T."/>
            <person name="O'Shaughnessy A."/>
            <person name="Dike S."/>
            <person name="Dedhia N."/>
            <person name="Preston R."/>
            <person name="Balija V."/>
            <person name="McCombie W.R."/>
            <person name="Chow T."/>
            <person name="Chen H."/>
            <person name="Chung M."/>
            <person name="Chen C."/>
            <person name="Shaw J."/>
            <person name="Wu H."/>
            <person name="Hsiao K."/>
            <person name="Chao Y."/>
            <person name="Chu M."/>
            <person name="Cheng C."/>
            <person name="Hour A."/>
            <person name="Lee P."/>
            <person name="Lin S."/>
            <person name="Lin Y."/>
            <person name="Liou J."/>
            <person name="Liu S."/>
            <person name="Hsing Y."/>
            <person name="Raghuvanshi S."/>
            <person name="Mohanty A."/>
            <person name="Bharti A.K."/>
            <person name="Gaur A."/>
            <person name="Gupta V."/>
            <person name="Kumar D."/>
            <person name="Ravi V."/>
            <person name="Vij S."/>
            <person name="Kapur A."/>
            <person name="Khurana P."/>
            <person name="Khurana P."/>
            <person name="Khurana J.P."/>
            <person name="Tyagi A.K."/>
            <person name="Gaikwad K."/>
            <person name="Singh A."/>
            <person name="Dalal V."/>
            <person name="Srivastava S."/>
            <person name="Dixit A."/>
            <person name="Pal A.K."/>
            <person name="Ghazi I.A."/>
            <person name="Yadav M."/>
            <person name="Pandit A."/>
            <person name="Bhargava A."/>
            <person name="Sureshbabu K."/>
            <person name="Batra K."/>
            <person name="Sharma T.R."/>
            <person name="Mohapatra T."/>
            <person name="Singh N.K."/>
            <person name="Messing J."/>
            <person name="Nelson A.B."/>
            <person name="Fuks G."/>
            <person name="Kavchok S."/>
            <person name="Keizer G."/>
            <person name="Linton E."/>
            <person name="Llaca V."/>
            <person name="Song R."/>
            <person name="Tanyolac B."/>
            <person name="Young S."/>
            <person name="Ho-Il K."/>
            <person name="Hahn J.H."/>
            <person name="Sangsakoo G."/>
            <person name="Vanavichit A."/>
            <person name="de Mattos Luiz.A.T."/>
            <person name="Zimmer P.D."/>
            <person name="Malone G."/>
            <person name="Dellagostin O."/>
            <person name="de Oliveira A.C."/>
            <person name="Bevan M."/>
            <person name="Bancroft I."/>
            <person name="Minx P."/>
            <person name="Cordum H."/>
            <person name="Wilson R."/>
            <person name="Cheng Z."/>
            <person name="Jin W."/>
            <person name="Jiang J."/>
            <person name="Leong S.A."/>
            <person name="Iwama H."/>
            <person name="Gojobori T."/>
            <person name="Itoh T."/>
            <person name="Niimura Y."/>
            <person name="Fujii Y."/>
            <person name="Habara T."/>
            <person name="Sakai H."/>
            <person name="Sato Y."/>
            <person name="Wilson G."/>
            <person name="Kumar K."/>
            <person name="McCouch S."/>
            <person name="Juretic N."/>
            <person name="Hoen D."/>
            <person name="Wright S."/>
            <person name="Bruskiewich R."/>
            <person name="Bureau T."/>
            <person name="Miyao A."/>
            <person name="Hirochika H."/>
            <person name="Nishikawa T."/>
            <person name="Kadowaki K."/>
            <person name="Sugiura M."/>
            <person name="Burr B."/>
            <person name="Sasaki T."/>
        </authorList>
    </citation>
    <scope>NUCLEOTIDE SEQUENCE [LARGE SCALE GENOMIC DNA]</scope>
    <source>
        <strain evidence="3">cv. Nipponbare</strain>
    </source>
</reference>
<protein>
    <submittedName>
        <fullName evidence="2">Uncharacterized protein</fullName>
    </submittedName>
</protein>
<sequence length="113" mass="12361">MKYCVSSVAAARNWKTGTVAASIQTRRGINCLALRLAGGGRLEQEQKDGRRCSRYPGEETRSALNRAVGEAESRVCAWSQAICILVTQRREPGRANRSIPRSSTWHPSGAGCR</sequence>